<dbReference type="PANTHER" id="PTHR34474">
    <property type="entry name" value="SIGNAL TRANSDUCTION PROTEIN TRAP"/>
    <property type="match status" value="1"/>
</dbReference>
<dbReference type="Pfam" id="PF03992">
    <property type="entry name" value="ABM"/>
    <property type="match status" value="1"/>
</dbReference>
<reference evidence="2 3" key="1">
    <citation type="submission" date="2019-06" db="EMBL/GenBank/DDBJ databases">
        <title>Whole genome shotgun sequence of Brevibacillus agri NBRC 15538.</title>
        <authorList>
            <person name="Hosoyama A."/>
            <person name="Uohara A."/>
            <person name="Ohji S."/>
            <person name="Ichikawa N."/>
        </authorList>
    </citation>
    <scope>NUCLEOTIDE SEQUENCE [LARGE SCALE GENOMIC DNA]</scope>
    <source>
        <strain evidence="2 3">NBRC 15538</strain>
    </source>
</reference>
<dbReference type="SUPFAM" id="SSF54909">
    <property type="entry name" value="Dimeric alpha+beta barrel"/>
    <property type="match status" value="1"/>
</dbReference>
<dbReference type="EMBL" id="BJOD01000013">
    <property type="protein sequence ID" value="GED25479.1"/>
    <property type="molecule type" value="Genomic_DNA"/>
</dbReference>
<sequence>MFLLMMVEIKTIVVQEGYADAIVKGFGEPGVVEEAPGFVDLSIFVQKPRKGEEEVVVMIRWESKEAWKQWELSEPHLEGHRKAREQKRPEYIISSKSGHYELKASKHPRQPQV</sequence>
<dbReference type="GO" id="GO:0004497">
    <property type="term" value="F:monooxygenase activity"/>
    <property type="evidence" value="ECO:0007669"/>
    <property type="project" value="UniProtKB-KW"/>
</dbReference>
<gene>
    <name evidence="2" type="primary">yetG</name>
    <name evidence="2" type="ORF">BAG01nite_15810</name>
</gene>
<keyword evidence="2" id="KW-0503">Monooxygenase</keyword>
<dbReference type="Gene3D" id="3.30.70.100">
    <property type="match status" value="1"/>
</dbReference>
<dbReference type="InterPro" id="IPR007138">
    <property type="entry name" value="ABM_dom"/>
</dbReference>
<keyword evidence="2" id="KW-0560">Oxidoreductase</keyword>
<dbReference type="PANTHER" id="PTHR34474:SF1">
    <property type="entry name" value="HEME-DEGRADING MONOOXYGENASE HMOA"/>
    <property type="match status" value="1"/>
</dbReference>
<dbReference type="PROSITE" id="PS51725">
    <property type="entry name" value="ABM"/>
    <property type="match status" value="1"/>
</dbReference>
<accession>A0ABQ0SNL1</accession>
<dbReference type="InterPro" id="IPR011008">
    <property type="entry name" value="Dimeric_a/b-barrel"/>
</dbReference>
<organism evidence="2 3">
    <name type="scientific">Brevibacillus agri</name>
    <dbReference type="NCBI Taxonomy" id="51101"/>
    <lineage>
        <taxon>Bacteria</taxon>
        <taxon>Bacillati</taxon>
        <taxon>Bacillota</taxon>
        <taxon>Bacilli</taxon>
        <taxon>Bacillales</taxon>
        <taxon>Paenibacillaceae</taxon>
        <taxon>Brevibacillus</taxon>
    </lineage>
</organism>
<protein>
    <submittedName>
        <fullName evidence="2">Antibiotic biosynthesis monooxygenase</fullName>
    </submittedName>
</protein>
<name>A0ABQ0SNL1_9BACL</name>
<proteinExistence type="predicted"/>
<evidence type="ECO:0000313" key="2">
    <source>
        <dbReference type="EMBL" id="GED25479.1"/>
    </source>
</evidence>
<dbReference type="InterPro" id="IPR050404">
    <property type="entry name" value="Heme-degrading_MO"/>
</dbReference>
<dbReference type="Proteomes" id="UP000317180">
    <property type="component" value="Unassembled WGS sequence"/>
</dbReference>
<evidence type="ECO:0000313" key="3">
    <source>
        <dbReference type="Proteomes" id="UP000317180"/>
    </source>
</evidence>
<keyword evidence="3" id="KW-1185">Reference proteome</keyword>
<evidence type="ECO:0000259" key="1">
    <source>
        <dbReference type="PROSITE" id="PS51725"/>
    </source>
</evidence>
<feature type="domain" description="ABM" evidence="1">
    <location>
        <begin position="6"/>
        <end position="96"/>
    </location>
</feature>
<comment type="caution">
    <text evidence="2">The sequence shown here is derived from an EMBL/GenBank/DDBJ whole genome shotgun (WGS) entry which is preliminary data.</text>
</comment>